<name>A0A433D988_9FUNG</name>
<organism evidence="1 2">
    <name type="scientific">Jimgerdemannia flammicorona</name>
    <dbReference type="NCBI Taxonomy" id="994334"/>
    <lineage>
        <taxon>Eukaryota</taxon>
        <taxon>Fungi</taxon>
        <taxon>Fungi incertae sedis</taxon>
        <taxon>Mucoromycota</taxon>
        <taxon>Mucoromycotina</taxon>
        <taxon>Endogonomycetes</taxon>
        <taxon>Endogonales</taxon>
        <taxon>Endogonaceae</taxon>
        <taxon>Jimgerdemannia</taxon>
    </lineage>
</organism>
<dbReference type="EMBL" id="RBNI01004874">
    <property type="protein sequence ID" value="RUP47181.1"/>
    <property type="molecule type" value="Genomic_DNA"/>
</dbReference>
<sequence length="66" mass="7096">MYVGDSLDESLGDSVDNPADDPIDDSVDDPVNDPVGDPAVRVAGDRDDAELETTLPVFVYSRWEGV</sequence>
<keyword evidence="2" id="KW-1185">Reference proteome</keyword>
<proteinExistence type="predicted"/>
<dbReference type="Proteomes" id="UP000268093">
    <property type="component" value="Unassembled WGS sequence"/>
</dbReference>
<evidence type="ECO:0000313" key="1">
    <source>
        <dbReference type="EMBL" id="RUP47181.1"/>
    </source>
</evidence>
<accession>A0A433D988</accession>
<gene>
    <name evidence="1" type="ORF">BC936DRAFT_146040</name>
</gene>
<evidence type="ECO:0000313" key="2">
    <source>
        <dbReference type="Proteomes" id="UP000268093"/>
    </source>
</evidence>
<comment type="caution">
    <text evidence="1">The sequence shown here is derived from an EMBL/GenBank/DDBJ whole genome shotgun (WGS) entry which is preliminary data.</text>
</comment>
<protein>
    <submittedName>
        <fullName evidence="1">Uncharacterized protein</fullName>
    </submittedName>
</protein>
<reference evidence="1 2" key="1">
    <citation type="journal article" date="2018" name="New Phytol.">
        <title>Phylogenomics of Endogonaceae and evolution of mycorrhizas within Mucoromycota.</title>
        <authorList>
            <person name="Chang Y."/>
            <person name="Desiro A."/>
            <person name="Na H."/>
            <person name="Sandor L."/>
            <person name="Lipzen A."/>
            <person name="Clum A."/>
            <person name="Barry K."/>
            <person name="Grigoriev I.V."/>
            <person name="Martin F.M."/>
            <person name="Stajich J.E."/>
            <person name="Smith M.E."/>
            <person name="Bonito G."/>
            <person name="Spatafora J.W."/>
        </authorList>
    </citation>
    <scope>NUCLEOTIDE SEQUENCE [LARGE SCALE GENOMIC DNA]</scope>
    <source>
        <strain evidence="1 2">GMNB39</strain>
    </source>
</reference>